<feature type="compositionally biased region" description="Low complexity" evidence="3">
    <location>
        <begin position="545"/>
        <end position="554"/>
    </location>
</feature>
<dbReference type="SMART" id="SM00326">
    <property type="entry name" value="SH3"/>
    <property type="match status" value="1"/>
</dbReference>
<evidence type="ECO:0000256" key="3">
    <source>
        <dbReference type="SAM" id="MobiDB-lite"/>
    </source>
</evidence>
<dbReference type="SUPFAM" id="SSF48065">
    <property type="entry name" value="DBL homology domain (DH-domain)"/>
    <property type="match status" value="1"/>
</dbReference>
<feature type="compositionally biased region" description="Basic and acidic residues" evidence="3">
    <location>
        <begin position="503"/>
        <end position="516"/>
    </location>
</feature>
<feature type="domain" description="DH" evidence="6">
    <location>
        <begin position="81"/>
        <end position="261"/>
    </location>
</feature>
<dbReference type="Proteomes" id="UP001314205">
    <property type="component" value="Unassembled WGS sequence"/>
</dbReference>
<reference evidence="7 8" key="1">
    <citation type="submission" date="2023-11" db="EMBL/GenBank/DDBJ databases">
        <authorList>
            <person name="Hedman E."/>
            <person name="Englund M."/>
            <person name="Stromberg M."/>
            <person name="Nyberg Akerstrom W."/>
            <person name="Nylinder S."/>
            <person name="Jareborg N."/>
            <person name="Kallberg Y."/>
            <person name="Kronander E."/>
        </authorList>
    </citation>
    <scope>NUCLEOTIDE SEQUENCE [LARGE SCALE GENOMIC DNA]</scope>
</reference>
<protein>
    <recommendedName>
        <fullName evidence="9">Rho guanine nucleotide exchange factor 7</fullName>
    </recommendedName>
</protein>
<dbReference type="PROSITE" id="PS50010">
    <property type="entry name" value="DH_2"/>
    <property type="match status" value="1"/>
</dbReference>
<dbReference type="PANTHER" id="PTHR46026:SF1">
    <property type="entry name" value="RHO-TYPE GUANINE NUCLEOTIDE EXCHANGE FACTOR, ISOFORM F"/>
    <property type="match status" value="1"/>
</dbReference>
<dbReference type="Pfam" id="PF00621">
    <property type="entry name" value="RhoGEF"/>
    <property type="match status" value="1"/>
</dbReference>
<evidence type="ECO:0000256" key="2">
    <source>
        <dbReference type="PROSITE-ProRule" id="PRU00192"/>
    </source>
</evidence>
<dbReference type="Pfam" id="PF00018">
    <property type="entry name" value="SH3_1"/>
    <property type="match status" value="1"/>
</dbReference>
<evidence type="ECO:0000313" key="7">
    <source>
        <dbReference type="EMBL" id="CAK1603155.1"/>
    </source>
</evidence>
<dbReference type="InterPro" id="IPR035899">
    <property type="entry name" value="DBL_dom_sf"/>
</dbReference>
<feature type="region of interest" description="Disordered" evidence="3">
    <location>
        <begin position="1090"/>
        <end position="1124"/>
    </location>
</feature>
<dbReference type="Pfam" id="PF00169">
    <property type="entry name" value="PH"/>
    <property type="match status" value="1"/>
</dbReference>
<accession>A0AAV1M680</accession>
<dbReference type="CDD" id="cd00160">
    <property type="entry name" value="RhoGEF"/>
    <property type="match status" value="1"/>
</dbReference>
<dbReference type="InterPro" id="IPR011993">
    <property type="entry name" value="PH-like_dom_sf"/>
</dbReference>
<feature type="compositionally biased region" description="Low complexity" evidence="3">
    <location>
        <begin position="1343"/>
        <end position="1368"/>
    </location>
</feature>
<dbReference type="EMBL" id="CAVLGL010000148">
    <property type="protein sequence ID" value="CAK1603155.1"/>
    <property type="molecule type" value="Genomic_DNA"/>
</dbReference>
<dbReference type="Gene3D" id="2.30.30.40">
    <property type="entry name" value="SH3 Domains"/>
    <property type="match status" value="1"/>
</dbReference>
<dbReference type="GO" id="GO:0005737">
    <property type="term" value="C:cytoplasm"/>
    <property type="evidence" value="ECO:0007669"/>
    <property type="project" value="TreeGrafter"/>
</dbReference>
<feature type="domain" description="SH3" evidence="4">
    <location>
        <begin position="3"/>
        <end position="62"/>
    </location>
</feature>
<feature type="region of interest" description="Disordered" evidence="3">
    <location>
        <begin position="1324"/>
        <end position="1368"/>
    </location>
</feature>
<dbReference type="InterPro" id="IPR036028">
    <property type="entry name" value="SH3-like_dom_sf"/>
</dbReference>
<name>A0AAV1M680_9NEOP</name>
<dbReference type="PROSITE" id="PS50003">
    <property type="entry name" value="PH_DOMAIN"/>
    <property type="match status" value="1"/>
</dbReference>
<dbReference type="PROSITE" id="PS50002">
    <property type="entry name" value="SH3"/>
    <property type="match status" value="1"/>
</dbReference>
<dbReference type="Gene3D" id="2.30.29.30">
    <property type="entry name" value="Pleckstrin-homology domain (PH domain)/Phosphotyrosine-binding domain (PTB)"/>
    <property type="match status" value="1"/>
</dbReference>
<dbReference type="GO" id="GO:0016192">
    <property type="term" value="P:vesicle-mediated transport"/>
    <property type="evidence" value="ECO:0007669"/>
    <property type="project" value="UniProtKB-ARBA"/>
</dbReference>
<dbReference type="InterPro" id="IPR000219">
    <property type="entry name" value="DH_dom"/>
</dbReference>
<dbReference type="CDD" id="cd11877">
    <property type="entry name" value="SH3_PIX"/>
    <property type="match status" value="1"/>
</dbReference>
<dbReference type="PRINTS" id="PR00452">
    <property type="entry name" value="SH3DOMAIN"/>
</dbReference>
<dbReference type="SUPFAM" id="SSF50044">
    <property type="entry name" value="SH3-domain"/>
    <property type="match status" value="1"/>
</dbReference>
<evidence type="ECO:0008006" key="9">
    <source>
        <dbReference type="Google" id="ProtNLM"/>
    </source>
</evidence>
<dbReference type="PANTHER" id="PTHR46026">
    <property type="entry name" value="RHO-TYPE GUANINE NUCLEOTIDE EXCHANGE FACTOR, ISOFORM F"/>
    <property type="match status" value="1"/>
</dbReference>
<keyword evidence="8" id="KW-1185">Reference proteome</keyword>
<feature type="region of interest" description="Disordered" evidence="3">
    <location>
        <begin position="382"/>
        <end position="411"/>
    </location>
</feature>
<dbReference type="SMART" id="SM00233">
    <property type="entry name" value="PH"/>
    <property type="match status" value="1"/>
</dbReference>
<comment type="caution">
    <text evidence="7">The sequence shown here is derived from an EMBL/GenBank/DDBJ whole genome shotgun (WGS) entry which is preliminary data.</text>
</comment>
<evidence type="ECO:0000259" key="5">
    <source>
        <dbReference type="PROSITE" id="PS50003"/>
    </source>
</evidence>
<dbReference type="Gene3D" id="1.20.900.10">
    <property type="entry name" value="Dbl homology (DH) domain"/>
    <property type="match status" value="1"/>
</dbReference>
<evidence type="ECO:0000313" key="8">
    <source>
        <dbReference type="Proteomes" id="UP001314205"/>
    </source>
</evidence>
<gene>
    <name evidence="7" type="ORF">PARMNEM_LOCUS21566</name>
</gene>
<feature type="domain" description="PH" evidence="5">
    <location>
        <begin position="283"/>
        <end position="384"/>
    </location>
</feature>
<dbReference type="SMART" id="SM00325">
    <property type="entry name" value="RhoGEF"/>
    <property type="match status" value="1"/>
</dbReference>
<evidence type="ECO:0000259" key="6">
    <source>
        <dbReference type="PROSITE" id="PS50010"/>
    </source>
</evidence>
<dbReference type="GO" id="GO:0005085">
    <property type="term" value="F:guanyl-nucleotide exchange factor activity"/>
    <property type="evidence" value="ECO:0007669"/>
    <property type="project" value="InterPro"/>
</dbReference>
<evidence type="ECO:0000259" key="4">
    <source>
        <dbReference type="PROSITE" id="PS50002"/>
    </source>
</evidence>
<keyword evidence="1 2" id="KW-0728">SH3 domain</keyword>
<dbReference type="InterPro" id="IPR001849">
    <property type="entry name" value="PH_domain"/>
</dbReference>
<feature type="region of interest" description="Disordered" evidence="3">
    <location>
        <begin position="496"/>
        <end position="554"/>
    </location>
</feature>
<dbReference type="SUPFAM" id="SSF50729">
    <property type="entry name" value="PH domain-like"/>
    <property type="match status" value="1"/>
</dbReference>
<evidence type="ECO:0000256" key="1">
    <source>
        <dbReference type="ARBA" id="ARBA00022443"/>
    </source>
</evidence>
<proteinExistence type="predicted"/>
<sequence length="1388" mass="156268">MSTEACLVKAIYSFKGKNNDELCFKKGDIITVTQKEEGGWWEGTLGETTGWFPSNYVTDYKDTSGSLTTSPIRAASEIQAFRNVVLKDIIDSEKAHVAEMQGLVSNFLHPLETSEMLTKDEFKQLTGNIIEVLQTHEQFLVLLEECATKTGPDQRVGGLFLQWAPRIKAVHQTYCAGHPKAVCILDKYKEELNTWMENAGAVCPGVLVLTAGLSKPFRRLGKYPAMLQELARHVHEAHPDRGDTHRASVVFKDIASACSALRRQKELELQVVTGEVRGWPGGELSSLGDVLHMGSVAVGPSHQDRYLVLFPSALLLLSVSKRVSAFVYEGCLPLTGITVCKLDDTDSRKNAFEISGPMIDTIVAVCQTRAEADNWVSLLQKHSNTSSPSHEPGQPQSLPHLTRSPSEGALSSLNTSRRSLYHVTLPPPSYPSASPYYSLTKYFARLVKKKVITRQMLRRLLHERTWAKAFELSGLPVRRRHKNHIRLRIENDGTIGTETYCSDSDRNSEDSDREMDTTETYSNSSCTDAEINDSSKITRQNALDSSSPRTISSSCSSWDNNFGYVRCFDASTDMHLDITQPYVKGDCTKDIFLPKMDTQIPPGFHSNDLHPHFQHSDNNENSNYDVRSYMACEDLVNIDQNRQIGTLINDASDFIPTRRSFPHCSVKNECGQKLWKSTEENYLREEAERSDDVGTFLQDLEPPSPKYDRVSLVGSIIIEPPPMFRNNDDDLKVINVNLNTNVPFRKHSLNSDKKIRRSVSKSMVETENIKKNDLHFQRMSSQSETRKATKKCECCNRSLCPSPRSSDSGVAGSCNLASPELNMHEYTGTGGGSNDSDSQAHDSKSHGTQDNFHTGHRKLTLSEIEAAAFEDQCRCTSPFGSTARTSCVTSVTSESNVDVIDSSNTLVKSTFVGNPPVSTSQIKRTSIRRNIERYVPEIKIKPEVPPRIYRKPSTHMEHPKNVRHPIPCQWSTLNITERTKPSLHYHMRIYREKPDENTTSRPSRENMLRNCDVFNKENRSKDDTVRKTRSLSEDLMKSQKVLTEAQTGFVVYRSDLYAHWWMKAKLPITVVTDSGKDYFFMAMSDSNNELSSGLSSHKRSHSFNNHQSYTQHTQQTQKNKHKNQSGRWLLNSCDSLDQSPVKSNKTPIAKKFSSVDFTDTTDSAYINKGWSITCLRPAPPLRPQSFTVGSDENIGPTHPYAPHQRKSNSYEEDALILKVIEAYCTSARCRNAVSSVDCGHFSLGKVQYHALATNSPNRNNTKLPFMLRSETPDYVGCNRSTKVKRNKSSSAADAYLYRAPESRWLLSDRRLQMNRSNPNLWECSEERDRRRRLHESRERRSGSHPSLAAPLHSVAPAPVPAPAARSTRSSTWCCGNFVKQLTKSHHFD</sequence>
<organism evidence="7 8">
    <name type="scientific">Parnassius mnemosyne</name>
    <name type="common">clouded apollo</name>
    <dbReference type="NCBI Taxonomy" id="213953"/>
    <lineage>
        <taxon>Eukaryota</taxon>
        <taxon>Metazoa</taxon>
        <taxon>Ecdysozoa</taxon>
        <taxon>Arthropoda</taxon>
        <taxon>Hexapoda</taxon>
        <taxon>Insecta</taxon>
        <taxon>Pterygota</taxon>
        <taxon>Neoptera</taxon>
        <taxon>Endopterygota</taxon>
        <taxon>Lepidoptera</taxon>
        <taxon>Glossata</taxon>
        <taxon>Ditrysia</taxon>
        <taxon>Papilionoidea</taxon>
        <taxon>Papilionidae</taxon>
        <taxon>Parnassiinae</taxon>
        <taxon>Parnassini</taxon>
        <taxon>Parnassius</taxon>
        <taxon>Driopa</taxon>
    </lineage>
</organism>
<feature type="region of interest" description="Disordered" evidence="3">
    <location>
        <begin position="825"/>
        <end position="853"/>
    </location>
</feature>
<dbReference type="InterPro" id="IPR001452">
    <property type="entry name" value="SH3_domain"/>
</dbReference>
<feature type="compositionally biased region" description="Polar residues" evidence="3">
    <location>
        <begin position="518"/>
        <end position="544"/>
    </location>
</feature>
<dbReference type="FunFam" id="2.30.30.40:FF:000072">
    <property type="entry name" value="Unconventional Myosin IB"/>
    <property type="match status" value="1"/>
</dbReference>
<feature type="compositionally biased region" description="Basic and acidic residues" evidence="3">
    <location>
        <begin position="838"/>
        <end position="847"/>
    </location>
</feature>